<sequence>MWNKAESAIDAQTKITFKSVKREGVTFRNKDTTSKPKPFHKRDGFKSDQTRRKTKPIDPKNAEKELKKANQLIVVDSTDLDKENIHINKIENDQAGATFHQLKKPTLSIQRKYLNKIEKEIGIKRYTAPEPNQAEFVKPNNAFETQKHERPNQVIINQNVPKTSQNVNKTIDLFTKAREALSSSQGDNTTEKNPIQDKVPKLREIQPMQKRTGLLHRGRDHVEKLSGGPISPGSTIKSPNSKVEIPFSKNRYSKESNNEELTQENNKKAIKYLKNQKASRKEKEEQKKILIEKRRKYTEQIRKQNKEKLQKRKTRNNSIEDVRERRGRQPSAPRSKSEDAKTKSHKVVRKYARNRLRQINRSEAKQNEGILKNQRAIKTLSVEGEDRHHTINQKSSQLSELQSGLPPRRDPKVQINVDLTAKMNQREIINLHMDNSEQKNSTEEDETKYIKTPELNLQEKYSHNNVSGNKISGKSTEKDGKVTKRFLSSQKKKSIKVSKEVLECKKDLIKLQKKSEYRKKKKMDEETQQKELERRKQNIATLNLMLKKRTQHFKKKKRNQEKLMKKEAINFEKPPSTSFNKKIKKKRIKVKNMKRNQTFSNLSNKSPCETMNTSKNQFSSHKKKNFHVSTGKKLNYKKMNESLKTNTSSKKLRSENKLGAKSVNASQYFNPNKGSGNTHKKRKTIKSESKKCTTDAVTHFNDISEIQEFNMTDEEESLINSSILKNIEEHESIKHTENAGKSSMKKTKTTAKKTLQTTKKKHKKTVKKTRLKFISSSKKSSKKTKKCTEKDPNDKSIKKRKVIFHSSKLKEVSPVERAPRDSKALEEAISPQNDYRDIESPEQKSEQIMKVEHSSPSIDNEEESDEVIDLKNSQGKSLIRDSVVAKNIERIDMIDSEKLSELLSSKKKHRYQEVKDSMDGVAETNIHQQINFTDEEENLNLHQYHSPGVDSPDQPQSLSQDEQVIKTALPCSNNSVKENKEFDIEGLIPEKEYIIESMTYQQIQDERNNIIEDPRSESENQTVINCTQSDQEDSSVDYEERISDRNAIIDESSLEYASVPQNYNPIHETTSEDQDEPAEEIHEERVFEYHNEHNEGENEEPEITSRREQRDISEHEQESEHSGPNYYPDSNESYSDIDMDEEAIEKFLNEPPQQIQDNGFEKTLTNMRLAFGSEKHIRENSVKTLERIDKSHRDSGSDEKTDEKSSVFEKNSFQDFSLKKFTELMNVKNMKNFKTSIQKTFREYNKDNIFSNSDKKASKMSSTPKKSSCISPRKFSMRDLELDRIGYEKMKEHSEKKNKFIQNIMGSSSSQNKKSHSSILYKTNLSLDKCRKEINMEDISDEQSSKNIEYKISSPKKNYQLLNDKPEKEEFTLEAQHVKSYDSPEPSKSVKSKRSSCKKIQQELEQTSEDQYNEETPFEDENIETVKLDSSRLRSQKRGLPMEGSTSSKEETPKGTFTQRRLRNAEESCNTGEKYVLGDCFTEEKNYEMRLRNAVTSAKKINPIQILKDLKSPGSSYISSAKKALAEEEYNDNDRIPFEISEQKDHPIREFNDKENMRNNNIYVGRFGSNTTDGLKNFVNSNKFQIPEQDYNDLESPEESHHRHSKSRSRTKEKRGNRSDCASENFEILPDDGKEEDKTCMVIDFNTSPELKKKEETPVQEEMSQSIEWIIANNIDKKKRDEICKIVDGESRNLTTETHAPDSDRGNTNEIEVEEVKRIKFGNPMINNNIADGVAEDTEESNLGQYIECLESVESSANKSVKAYAEKELMKNPEETSEHMTDEILSMMLFNDIHDCPMHPIRENNFVDYFKDKYPFNRDLGIDTTEIGTNKYLDDLCTYLEKNHLDMVYRQLLKPVYVDPLSELKKLQALDDFYNDEAVESEKNSQSDCSELKEESDNGLILPQQIFYEFEEVRKEEFNKEMKNLAKPDYTGSEIEDKIKYTFIHDKVIFDAFNNALNLYGQRKETLRPWIKQNRASYDRDYTVKNIQTLFEKSKKKVNDWINICAGTRKIPPPSVLDAYNQTNDGFGDTIDPNQMSDEERLQQLREERLSLMLREIQEEDNKWNEFEACEIQIKLDLADMVLETLVCEVIDILNK</sequence>
<feature type="compositionally biased region" description="Polar residues" evidence="1">
    <location>
        <begin position="666"/>
        <end position="677"/>
    </location>
</feature>
<feature type="compositionally biased region" description="Basic and acidic residues" evidence="1">
    <location>
        <begin position="1079"/>
        <end position="1096"/>
    </location>
</feature>
<feature type="region of interest" description="Disordered" evidence="1">
    <location>
        <begin position="1052"/>
        <end position="1142"/>
    </location>
</feature>
<evidence type="ECO:0000313" key="2">
    <source>
        <dbReference type="EMBL" id="CAI2381064.1"/>
    </source>
</evidence>
<feature type="compositionally biased region" description="Polar residues" evidence="1">
    <location>
        <begin position="1259"/>
        <end position="1270"/>
    </location>
</feature>
<feature type="compositionally biased region" description="Acidic residues" evidence="1">
    <location>
        <begin position="1406"/>
        <end position="1423"/>
    </location>
</feature>
<accession>A0AAD2D4R1</accession>
<name>A0AAD2D4R1_EUPCR</name>
<comment type="caution">
    <text evidence="2">The sequence shown here is derived from an EMBL/GenBank/DDBJ whole genome shotgun (WGS) entry which is preliminary data.</text>
</comment>
<feature type="region of interest" description="Disordered" evidence="1">
    <location>
        <begin position="1013"/>
        <end position="1038"/>
    </location>
</feature>
<feature type="region of interest" description="Disordered" evidence="1">
    <location>
        <begin position="1173"/>
        <end position="1206"/>
    </location>
</feature>
<feature type="compositionally biased region" description="Polar residues" evidence="1">
    <location>
        <begin position="392"/>
        <end position="402"/>
    </location>
</feature>
<keyword evidence="3" id="KW-1185">Reference proteome</keyword>
<feature type="region of interest" description="Disordered" evidence="1">
    <location>
        <begin position="666"/>
        <end position="690"/>
    </location>
</feature>
<feature type="compositionally biased region" description="Basic and acidic residues" evidence="1">
    <location>
        <begin position="279"/>
        <end position="308"/>
    </location>
</feature>
<protein>
    <submittedName>
        <fullName evidence="2">Uncharacterized protein</fullName>
    </submittedName>
</protein>
<feature type="region of interest" description="Disordered" evidence="1">
    <location>
        <begin position="730"/>
        <end position="866"/>
    </location>
</feature>
<feature type="region of interest" description="Disordered" evidence="1">
    <location>
        <begin position="385"/>
        <end position="411"/>
    </location>
</feature>
<dbReference type="Proteomes" id="UP001295684">
    <property type="component" value="Unassembled WGS sequence"/>
</dbReference>
<feature type="compositionally biased region" description="Basic and acidic residues" evidence="1">
    <location>
        <begin position="1103"/>
        <end position="1121"/>
    </location>
</feature>
<feature type="compositionally biased region" description="Basic and acidic residues" evidence="1">
    <location>
        <begin position="194"/>
        <end position="204"/>
    </location>
</feature>
<feature type="region of interest" description="Disordered" evidence="1">
    <location>
        <begin position="1593"/>
        <end position="1632"/>
    </location>
</feature>
<dbReference type="EMBL" id="CAMPGE010023090">
    <property type="protein sequence ID" value="CAI2381064.1"/>
    <property type="molecule type" value="Genomic_DNA"/>
</dbReference>
<feature type="compositionally biased region" description="Polar residues" evidence="1">
    <location>
        <begin position="1019"/>
        <end position="1029"/>
    </location>
</feature>
<evidence type="ECO:0000313" key="3">
    <source>
        <dbReference type="Proteomes" id="UP001295684"/>
    </source>
</evidence>
<feature type="region of interest" description="Disordered" evidence="1">
    <location>
        <begin position="1252"/>
        <end position="1271"/>
    </location>
</feature>
<feature type="compositionally biased region" description="Polar residues" evidence="1">
    <location>
        <begin position="1059"/>
        <end position="1068"/>
    </location>
</feature>
<feature type="region of interest" description="Disordered" evidence="1">
    <location>
        <begin position="26"/>
        <end position="65"/>
    </location>
</feature>
<gene>
    <name evidence="2" type="ORF">ECRASSUSDP1_LOCUS22510</name>
</gene>
<feature type="compositionally biased region" description="Basic residues" evidence="1">
    <location>
        <begin position="1602"/>
        <end position="1615"/>
    </location>
</feature>
<feature type="compositionally biased region" description="Polar residues" evidence="1">
    <location>
        <begin position="232"/>
        <end position="241"/>
    </location>
</feature>
<feature type="compositionally biased region" description="Polar residues" evidence="1">
    <location>
        <begin position="599"/>
        <end position="619"/>
    </location>
</feature>
<proteinExistence type="predicted"/>
<feature type="compositionally biased region" description="Basic residues" evidence="1">
    <location>
        <begin position="758"/>
        <end position="771"/>
    </location>
</feature>
<feature type="compositionally biased region" description="Basic and acidic residues" evidence="1">
    <location>
        <begin position="834"/>
        <end position="853"/>
    </location>
</feature>
<feature type="compositionally biased region" description="Basic and acidic residues" evidence="1">
    <location>
        <begin position="786"/>
        <end position="796"/>
    </location>
</feature>
<reference evidence="2" key="1">
    <citation type="submission" date="2023-07" db="EMBL/GenBank/DDBJ databases">
        <authorList>
            <consortium name="AG Swart"/>
            <person name="Singh M."/>
            <person name="Singh A."/>
            <person name="Seah K."/>
            <person name="Emmerich C."/>
        </authorList>
    </citation>
    <scope>NUCLEOTIDE SEQUENCE</scope>
    <source>
        <strain evidence="2">DP1</strain>
    </source>
</reference>
<feature type="region of interest" description="Disordered" evidence="1">
    <location>
        <begin position="179"/>
        <end position="349"/>
    </location>
</feature>
<feature type="compositionally biased region" description="Basic and acidic residues" evidence="1">
    <location>
        <begin position="41"/>
        <end position="65"/>
    </location>
</feature>
<organism evidence="2 3">
    <name type="scientific">Euplotes crassus</name>
    <dbReference type="NCBI Taxonomy" id="5936"/>
    <lineage>
        <taxon>Eukaryota</taxon>
        <taxon>Sar</taxon>
        <taxon>Alveolata</taxon>
        <taxon>Ciliophora</taxon>
        <taxon>Intramacronucleata</taxon>
        <taxon>Spirotrichea</taxon>
        <taxon>Hypotrichia</taxon>
        <taxon>Euplotida</taxon>
        <taxon>Euplotidae</taxon>
        <taxon>Moneuplotes</taxon>
    </lineage>
</organism>
<feature type="region of interest" description="Disordered" evidence="1">
    <location>
        <begin position="599"/>
        <end position="626"/>
    </location>
</feature>
<feature type="compositionally biased region" description="Basic and acidic residues" evidence="1">
    <location>
        <begin position="808"/>
        <end position="826"/>
    </location>
</feature>
<feature type="region of interest" description="Disordered" evidence="1">
    <location>
        <begin position="1376"/>
        <end position="1465"/>
    </location>
</feature>
<evidence type="ECO:0000256" key="1">
    <source>
        <dbReference type="SAM" id="MobiDB-lite"/>
    </source>
</evidence>
<feature type="compositionally biased region" description="Polar residues" evidence="1">
    <location>
        <begin position="181"/>
        <end position="193"/>
    </location>
</feature>